<dbReference type="Proteomes" id="UP000749559">
    <property type="component" value="Unassembled WGS sequence"/>
</dbReference>
<feature type="non-terminal residue" evidence="2">
    <location>
        <position position="187"/>
    </location>
</feature>
<dbReference type="OrthoDB" id="5990243at2759"/>
<accession>A0A8S4P719</accession>
<sequence length="187" mass="20335">MKARGTTLLLALSVQFMCAQYGSCCFRRWFSPTTTTTPAPTTVSTSPPKCYYEGNVYEVGDLVYERLEGDSIPMCYSGHCRPGGWIDHKLSGNDNCIPRTTLPPTTTPEPTPHVTTTPKIATTPSTTIPAGCLYEGIFYYPGEDIPAASGQDGNWCYGAYCSEDGQILSWDNFNCGPSTTTPQTTPE</sequence>
<name>A0A8S4P719_OWEFU</name>
<reference evidence="2" key="1">
    <citation type="submission" date="2022-03" db="EMBL/GenBank/DDBJ databases">
        <authorList>
            <person name="Martin C."/>
        </authorList>
    </citation>
    <scope>NUCLEOTIDE SEQUENCE</scope>
</reference>
<dbReference type="AlphaFoldDB" id="A0A8S4P719"/>
<feature type="chain" id="PRO_5035834129" evidence="1">
    <location>
        <begin position="20"/>
        <end position="187"/>
    </location>
</feature>
<evidence type="ECO:0000313" key="2">
    <source>
        <dbReference type="EMBL" id="CAH1790052.1"/>
    </source>
</evidence>
<organism evidence="2 3">
    <name type="scientific">Owenia fusiformis</name>
    <name type="common">Polychaete worm</name>
    <dbReference type="NCBI Taxonomy" id="6347"/>
    <lineage>
        <taxon>Eukaryota</taxon>
        <taxon>Metazoa</taxon>
        <taxon>Spiralia</taxon>
        <taxon>Lophotrochozoa</taxon>
        <taxon>Annelida</taxon>
        <taxon>Polychaeta</taxon>
        <taxon>Sedentaria</taxon>
        <taxon>Canalipalpata</taxon>
        <taxon>Sabellida</taxon>
        <taxon>Oweniida</taxon>
        <taxon>Oweniidae</taxon>
        <taxon>Owenia</taxon>
    </lineage>
</organism>
<keyword evidence="3" id="KW-1185">Reference proteome</keyword>
<protein>
    <submittedName>
        <fullName evidence="2">Uncharacterized protein</fullName>
    </submittedName>
</protein>
<feature type="signal peptide" evidence="1">
    <location>
        <begin position="1"/>
        <end position="19"/>
    </location>
</feature>
<comment type="caution">
    <text evidence="2">The sequence shown here is derived from an EMBL/GenBank/DDBJ whole genome shotgun (WGS) entry which is preliminary data.</text>
</comment>
<evidence type="ECO:0000256" key="1">
    <source>
        <dbReference type="SAM" id="SignalP"/>
    </source>
</evidence>
<proteinExistence type="predicted"/>
<evidence type="ECO:0000313" key="3">
    <source>
        <dbReference type="Proteomes" id="UP000749559"/>
    </source>
</evidence>
<gene>
    <name evidence="2" type="ORF">OFUS_LOCUS15313</name>
</gene>
<keyword evidence="1" id="KW-0732">Signal</keyword>
<dbReference type="EMBL" id="CAIIXF020000007">
    <property type="protein sequence ID" value="CAH1790052.1"/>
    <property type="molecule type" value="Genomic_DNA"/>
</dbReference>